<comment type="catalytic activity">
    <reaction evidence="10">
        <text>N-formyl-L-kynurenine + H2O = L-kynurenine + formate + H(+)</text>
        <dbReference type="Rhea" id="RHEA:13009"/>
        <dbReference type="ChEBI" id="CHEBI:15377"/>
        <dbReference type="ChEBI" id="CHEBI:15378"/>
        <dbReference type="ChEBI" id="CHEBI:15740"/>
        <dbReference type="ChEBI" id="CHEBI:57959"/>
        <dbReference type="ChEBI" id="CHEBI:58629"/>
        <dbReference type="EC" id="3.5.1.9"/>
    </reaction>
</comment>
<evidence type="ECO:0000256" key="7">
    <source>
        <dbReference type="ARBA" id="ARBA00022801"/>
    </source>
</evidence>
<evidence type="ECO:0000256" key="11">
    <source>
        <dbReference type="ARBA" id="ARBA00060547"/>
    </source>
</evidence>
<sequence>MKIYDISMSISENMQVYKNKEEKKPVFSVTRDFKTGNSFETNIKMDMHTGTHIDAPLHMIRDGATIDKVRLDKFISKCKVLDFTNVEDCITKSNLEKKCIEENEFLLLKTRNSFKDCFDYNFVYLEKEAAQYLKEKKVKGVGIDALGIERNQKGHPTHKILLSSGIIIIEGLRLKNIEEGKYIIIALPLKFVGVEASPVRAILIKDM</sequence>
<comment type="function">
    <text evidence="2">Catalyzes the hydrolysis of N-formyl-L-kynurenine to L-kynurenine, the second step in the kynurenine pathway of tryptophan degradation.</text>
</comment>
<evidence type="ECO:0000256" key="9">
    <source>
        <dbReference type="ARBA" id="ARBA00023079"/>
    </source>
</evidence>
<evidence type="ECO:0000256" key="4">
    <source>
        <dbReference type="ARBA" id="ARBA00012930"/>
    </source>
</evidence>
<dbReference type="GO" id="GO:0004061">
    <property type="term" value="F:arylformamidase activity"/>
    <property type="evidence" value="ECO:0007669"/>
    <property type="project" value="UniProtKB-EC"/>
</dbReference>
<dbReference type="EMBL" id="MCIB01000005">
    <property type="protein sequence ID" value="RKD33522.1"/>
    <property type="molecule type" value="Genomic_DNA"/>
</dbReference>
<keyword evidence="9" id="KW-0823">Tryptophan catabolism</keyword>
<reference evidence="12 13" key="1">
    <citation type="submission" date="2016-08" db="EMBL/GenBank/DDBJ databases">
        <title>Novel Firmicutes and Novel Genomes.</title>
        <authorList>
            <person name="Poppleton D.I."/>
            <person name="Gribaldo S."/>
        </authorList>
    </citation>
    <scope>NUCLEOTIDE SEQUENCE [LARGE SCALE GENOMIC DNA]</scope>
    <source>
        <strain evidence="12 13">CTT3</strain>
    </source>
</reference>
<evidence type="ECO:0000256" key="5">
    <source>
        <dbReference type="ARBA" id="ARBA00014889"/>
    </source>
</evidence>
<dbReference type="Proteomes" id="UP000284177">
    <property type="component" value="Unassembled WGS sequence"/>
</dbReference>
<evidence type="ECO:0000313" key="13">
    <source>
        <dbReference type="Proteomes" id="UP000284177"/>
    </source>
</evidence>
<dbReference type="RefSeq" id="WP_120167696.1">
    <property type="nucleotide sequence ID" value="NZ_MCIB01000005.1"/>
</dbReference>
<dbReference type="Gene3D" id="3.50.30.50">
    <property type="entry name" value="Putative cyclase"/>
    <property type="match status" value="1"/>
</dbReference>
<dbReference type="Pfam" id="PF04199">
    <property type="entry name" value="Cyclase"/>
    <property type="match status" value="1"/>
</dbReference>
<proteinExistence type="predicted"/>
<name>A0A419T7U4_9FIRM</name>
<evidence type="ECO:0000256" key="1">
    <source>
        <dbReference type="ARBA" id="ARBA00001947"/>
    </source>
</evidence>
<dbReference type="InterPro" id="IPR037175">
    <property type="entry name" value="KFase_sf"/>
</dbReference>
<evidence type="ECO:0000256" key="10">
    <source>
        <dbReference type="ARBA" id="ARBA00048496"/>
    </source>
</evidence>
<keyword evidence="13" id="KW-1185">Reference proteome</keyword>
<comment type="subunit">
    <text evidence="3">Homodimer.</text>
</comment>
<dbReference type="GO" id="GO:0046872">
    <property type="term" value="F:metal ion binding"/>
    <property type="evidence" value="ECO:0007669"/>
    <property type="project" value="UniProtKB-KW"/>
</dbReference>
<dbReference type="SUPFAM" id="SSF102198">
    <property type="entry name" value="Putative cyclase"/>
    <property type="match status" value="1"/>
</dbReference>
<comment type="caution">
    <text evidence="12">The sequence shown here is derived from an EMBL/GenBank/DDBJ whole genome shotgun (WGS) entry which is preliminary data.</text>
</comment>
<accession>A0A419T7U4</accession>
<evidence type="ECO:0000256" key="6">
    <source>
        <dbReference type="ARBA" id="ARBA00022723"/>
    </source>
</evidence>
<dbReference type="OrthoDB" id="9796085at2"/>
<keyword evidence="6" id="KW-0479">Metal-binding</keyword>
<gene>
    <name evidence="12" type="ORF">BET03_09040</name>
</gene>
<evidence type="ECO:0000256" key="2">
    <source>
        <dbReference type="ARBA" id="ARBA00002204"/>
    </source>
</evidence>
<dbReference type="PANTHER" id="PTHR31118:SF12">
    <property type="entry name" value="CYCLASE-LIKE PROTEIN 2"/>
    <property type="match status" value="1"/>
</dbReference>
<evidence type="ECO:0000256" key="3">
    <source>
        <dbReference type="ARBA" id="ARBA00011738"/>
    </source>
</evidence>
<dbReference type="AlphaFoldDB" id="A0A419T7U4"/>
<dbReference type="PANTHER" id="PTHR31118">
    <property type="entry name" value="CYCLASE-LIKE PROTEIN 2"/>
    <property type="match status" value="1"/>
</dbReference>
<protein>
    <recommendedName>
        <fullName evidence="5">Kynurenine formamidase</fullName>
        <ecNumber evidence="4">3.5.1.9</ecNumber>
    </recommendedName>
</protein>
<evidence type="ECO:0000313" key="12">
    <source>
        <dbReference type="EMBL" id="RKD33522.1"/>
    </source>
</evidence>
<dbReference type="EC" id="3.5.1.9" evidence="4"/>
<keyword evidence="7" id="KW-0378">Hydrolase</keyword>
<organism evidence="12 13">
    <name type="scientific">Thermohalobacter berrensis</name>
    <dbReference type="NCBI Taxonomy" id="99594"/>
    <lineage>
        <taxon>Bacteria</taxon>
        <taxon>Bacillati</taxon>
        <taxon>Bacillota</taxon>
        <taxon>Tissierellia</taxon>
        <taxon>Tissierellales</taxon>
        <taxon>Thermohalobacteraceae</taxon>
        <taxon>Thermohalobacter</taxon>
    </lineage>
</organism>
<dbReference type="FunFam" id="3.50.30.50:FF:000001">
    <property type="entry name" value="Kynurenine formamidase"/>
    <property type="match status" value="1"/>
</dbReference>
<dbReference type="GO" id="GO:0019441">
    <property type="term" value="P:L-tryptophan catabolic process to kynurenine"/>
    <property type="evidence" value="ECO:0007669"/>
    <property type="project" value="InterPro"/>
</dbReference>
<comment type="pathway">
    <text evidence="11">Amino-acid degradation; L-tryptophan degradation via kynurenine pathway; L-kynurenine from L-tryptophan: step 2/2.</text>
</comment>
<keyword evidence="8" id="KW-0862">Zinc</keyword>
<evidence type="ECO:0000256" key="8">
    <source>
        <dbReference type="ARBA" id="ARBA00022833"/>
    </source>
</evidence>
<comment type="cofactor">
    <cofactor evidence="1">
        <name>Zn(2+)</name>
        <dbReference type="ChEBI" id="CHEBI:29105"/>
    </cofactor>
</comment>
<dbReference type="InterPro" id="IPR007325">
    <property type="entry name" value="KFase/CYL"/>
</dbReference>